<dbReference type="AlphaFoldDB" id="A0A9Q3I4S3"/>
<evidence type="ECO:0000313" key="1">
    <source>
        <dbReference type="EMBL" id="MBW0526390.1"/>
    </source>
</evidence>
<reference evidence="1" key="1">
    <citation type="submission" date="2021-03" db="EMBL/GenBank/DDBJ databases">
        <title>Draft genome sequence of rust myrtle Austropuccinia psidii MF-1, a brazilian biotype.</title>
        <authorList>
            <person name="Quecine M.C."/>
            <person name="Pachon D.M.R."/>
            <person name="Bonatelli M.L."/>
            <person name="Correr F.H."/>
            <person name="Franceschini L.M."/>
            <person name="Leite T.F."/>
            <person name="Margarido G.R.A."/>
            <person name="Almeida C.A."/>
            <person name="Ferrarezi J.A."/>
            <person name="Labate C.A."/>
        </authorList>
    </citation>
    <scope>NUCLEOTIDE SEQUENCE</scope>
    <source>
        <strain evidence="1">MF-1</strain>
    </source>
</reference>
<name>A0A9Q3I4S3_9BASI</name>
<organism evidence="1 2">
    <name type="scientific">Austropuccinia psidii MF-1</name>
    <dbReference type="NCBI Taxonomy" id="1389203"/>
    <lineage>
        <taxon>Eukaryota</taxon>
        <taxon>Fungi</taxon>
        <taxon>Dikarya</taxon>
        <taxon>Basidiomycota</taxon>
        <taxon>Pucciniomycotina</taxon>
        <taxon>Pucciniomycetes</taxon>
        <taxon>Pucciniales</taxon>
        <taxon>Sphaerophragmiaceae</taxon>
        <taxon>Austropuccinia</taxon>
    </lineage>
</organism>
<protein>
    <submittedName>
        <fullName evidence="1">Uncharacterized protein</fullName>
    </submittedName>
</protein>
<accession>A0A9Q3I4S3</accession>
<dbReference type="EMBL" id="AVOT02032630">
    <property type="protein sequence ID" value="MBW0526390.1"/>
    <property type="molecule type" value="Genomic_DNA"/>
</dbReference>
<proteinExistence type="predicted"/>
<keyword evidence="2" id="KW-1185">Reference proteome</keyword>
<comment type="caution">
    <text evidence="1">The sequence shown here is derived from an EMBL/GenBank/DDBJ whole genome shotgun (WGS) entry which is preliminary data.</text>
</comment>
<evidence type="ECO:0000313" key="2">
    <source>
        <dbReference type="Proteomes" id="UP000765509"/>
    </source>
</evidence>
<sequence length="153" mass="17324">MSPVPQEPGMGIHGIIYHYGSFFLSNPMVTLSRLHSKFSSLVTSTSVHFEGKTYLAQVGNAWQNPEGHLRTPTPWLPRCWYFTPGLLKGLFQEVVEHQALLGKFNSSIKDVFRSLYGIDPFGPVHIPLWEFKAHCSNFKMARYVLNFPVNKAG</sequence>
<gene>
    <name evidence="1" type="ORF">O181_066105</name>
</gene>
<dbReference type="Proteomes" id="UP000765509">
    <property type="component" value="Unassembled WGS sequence"/>
</dbReference>